<dbReference type="NCBIfam" id="TIGR00418">
    <property type="entry name" value="thrS"/>
    <property type="match status" value="1"/>
</dbReference>
<dbReference type="CDD" id="cd00860">
    <property type="entry name" value="ThrRS_anticodon"/>
    <property type="match status" value="1"/>
</dbReference>
<dbReference type="HAMAP" id="MF_00184">
    <property type="entry name" value="Thr_tRNA_synth"/>
    <property type="match status" value="1"/>
</dbReference>
<dbReference type="AlphaFoldDB" id="A0A0G4HU16"/>
<protein>
    <recommendedName>
        <fullName evidence="2">threonine--tRNA ligase</fullName>
        <ecNumber evidence="2">6.1.1.3</ecNumber>
    </recommendedName>
    <alternativeName>
        <fullName evidence="10">Threonyl-tRNA synthetase</fullName>
    </alternativeName>
</protein>
<dbReference type="InterPro" id="IPR006195">
    <property type="entry name" value="aa-tRNA-synth_II"/>
</dbReference>
<dbReference type="GO" id="GO:0046872">
    <property type="term" value="F:metal ion binding"/>
    <property type="evidence" value="ECO:0007669"/>
    <property type="project" value="UniProtKB-KW"/>
</dbReference>
<feature type="region of interest" description="Disordered" evidence="12">
    <location>
        <begin position="66"/>
        <end position="90"/>
    </location>
</feature>
<dbReference type="CDD" id="cd00771">
    <property type="entry name" value="ThrRS_core"/>
    <property type="match status" value="1"/>
</dbReference>
<comment type="similarity">
    <text evidence="1">Belongs to the class-II aminoacyl-tRNA synthetase family.</text>
</comment>
<dbReference type="SUPFAM" id="SSF55681">
    <property type="entry name" value="Class II aaRS and biotin synthetases"/>
    <property type="match status" value="1"/>
</dbReference>
<dbReference type="EMBL" id="CDMZ01003868">
    <property type="protein sequence ID" value="CEM47873.1"/>
    <property type="molecule type" value="Genomic_DNA"/>
</dbReference>
<organism evidence="15">
    <name type="scientific">Chromera velia CCMP2878</name>
    <dbReference type="NCBI Taxonomy" id="1169474"/>
    <lineage>
        <taxon>Eukaryota</taxon>
        <taxon>Sar</taxon>
        <taxon>Alveolata</taxon>
        <taxon>Colpodellida</taxon>
        <taxon>Chromeraceae</taxon>
        <taxon>Chromera</taxon>
    </lineage>
</organism>
<feature type="compositionally biased region" description="Basic and acidic residues" evidence="12">
    <location>
        <begin position="75"/>
        <end position="90"/>
    </location>
</feature>
<dbReference type="InterPro" id="IPR045864">
    <property type="entry name" value="aa-tRNA-synth_II/BPL/LPL"/>
</dbReference>
<evidence type="ECO:0000256" key="8">
    <source>
        <dbReference type="ARBA" id="ARBA00022917"/>
    </source>
</evidence>
<evidence type="ECO:0000256" key="5">
    <source>
        <dbReference type="ARBA" id="ARBA00022741"/>
    </source>
</evidence>
<dbReference type="Gene3D" id="3.30.930.10">
    <property type="entry name" value="Bira Bifunctional Protein, Domain 2"/>
    <property type="match status" value="1"/>
</dbReference>
<dbReference type="EC" id="6.1.1.3" evidence="2"/>
<name>A0A0G4HU16_9ALVE</name>
<evidence type="ECO:0000313" key="15">
    <source>
        <dbReference type="EMBL" id="CEM47873.1"/>
    </source>
</evidence>
<evidence type="ECO:0000259" key="14">
    <source>
        <dbReference type="PROSITE" id="PS50862"/>
    </source>
</evidence>
<evidence type="ECO:0000256" key="3">
    <source>
        <dbReference type="ARBA" id="ARBA00022598"/>
    </source>
</evidence>
<dbReference type="InterPro" id="IPR047246">
    <property type="entry name" value="ThrRS_anticodon"/>
</dbReference>
<dbReference type="VEuPathDB" id="CryptoDB:Cvel_8549"/>
<dbReference type="InterPro" id="IPR033728">
    <property type="entry name" value="ThrRS_core"/>
</dbReference>
<evidence type="ECO:0000256" key="7">
    <source>
        <dbReference type="ARBA" id="ARBA00022840"/>
    </source>
</evidence>
<proteinExistence type="inferred from homology"/>
<dbReference type="SUPFAM" id="SSF52954">
    <property type="entry name" value="Class II aaRS ABD-related"/>
    <property type="match status" value="1"/>
</dbReference>
<evidence type="ECO:0000256" key="1">
    <source>
        <dbReference type="ARBA" id="ARBA00008226"/>
    </source>
</evidence>
<sequence>MSLFRRGLIFLCVTGMLKRMTSAFLAGRGPLGDFRSRRQRLSQEPLPLFQLRSSLTHNTPFSSRLAMSAPAAAETAKEQKESEMTEAERRDHRRIGRLMELFFVAEEAVGSVFWQPNGWQLYKTLKEYLSKQLISNGYLEIATPTLLNQKLWETSGHWDKFRENMFVVDTDRHTTEEDEEHKLGKSAGGGTKEVLAVKPMNCPGHVLVFKKTPKSFRDLPLRLSEFGSVHRNEITGALTGLMRVRAFTQDDAHIFCTEQQINEETKSFVQLLLKVYRDLGFEEVTVKFSDRPEKRAGDDSTWDNAETALKSAIEDLGLDYELAPGEGAFYGPKLEFQVKDALGRFWQCGTIQLDFVLPARFDATFTDSDGQKKNPVMLHRAIFGSFERFLGILIENCEGKFPFWLAPLQVTTVSITDDDAPAARDLAQKLRAVGVRAEADTRAEKLSYKIRENTIRRVPVQLVIGAREREAGTVAVRRIGSRDQQILPVEEVLKSLEEDAKLP</sequence>
<keyword evidence="5" id="KW-0547">Nucleotide-binding</keyword>
<dbReference type="PANTHER" id="PTHR11451:SF44">
    <property type="entry name" value="THREONINE--TRNA LIGASE, CHLOROPLASTIC_MITOCHONDRIAL 2"/>
    <property type="match status" value="1"/>
</dbReference>
<evidence type="ECO:0000256" key="11">
    <source>
        <dbReference type="ARBA" id="ARBA00049515"/>
    </source>
</evidence>
<dbReference type="PANTHER" id="PTHR11451">
    <property type="entry name" value="THREONINE-TRNA LIGASE"/>
    <property type="match status" value="1"/>
</dbReference>
<reference evidence="15" key="1">
    <citation type="submission" date="2014-11" db="EMBL/GenBank/DDBJ databases">
        <authorList>
            <person name="Otto D Thomas"/>
            <person name="Naeem Raeece"/>
        </authorList>
    </citation>
    <scope>NUCLEOTIDE SEQUENCE</scope>
</reference>
<keyword evidence="8" id="KW-0648">Protein biosynthesis</keyword>
<dbReference type="PhylomeDB" id="A0A0G4HU16"/>
<accession>A0A0G4HU16</accession>
<dbReference type="Pfam" id="PF00587">
    <property type="entry name" value="tRNA-synt_2b"/>
    <property type="match status" value="1"/>
</dbReference>
<feature type="chain" id="PRO_5005192375" description="threonine--tRNA ligase" evidence="13">
    <location>
        <begin position="24"/>
        <end position="503"/>
    </location>
</feature>
<evidence type="ECO:0000256" key="13">
    <source>
        <dbReference type="SAM" id="SignalP"/>
    </source>
</evidence>
<dbReference type="InterPro" id="IPR004154">
    <property type="entry name" value="Anticodon-bd"/>
</dbReference>
<dbReference type="Gene3D" id="3.40.50.800">
    <property type="entry name" value="Anticodon-binding domain"/>
    <property type="match status" value="1"/>
</dbReference>
<evidence type="ECO:0000256" key="12">
    <source>
        <dbReference type="SAM" id="MobiDB-lite"/>
    </source>
</evidence>
<dbReference type="GO" id="GO:0004829">
    <property type="term" value="F:threonine-tRNA ligase activity"/>
    <property type="evidence" value="ECO:0007669"/>
    <property type="project" value="UniProtKB-EC"/>
</dbReference>
<evidence type="ECO:0000256" key="2">
    <source>
        <dbReference type="ARBA" id="ARBA00013163"/>
    </source>
</evidence>
<evidence type="ECO:0000256" key="10">
    <source>
        <dbReference type="ARBA" id="ARBA00031900"/>
    </source>
</evidence>
<keyword evidence="7" id="KW-0067">ATP-binding</keyword>
<keyword evidence="13" id="KW-0732">Signal</keyword>
<dbReference type="PRINTS" id="PR01047">
    <property type="entry name" value="TRNASYNTHTHR"/>
</dbReference>
<feature type="signal peptide" evidence="13">
    <location>
        <begin position="1"/>
        <end position="23"/>
    </location>
</feature>
<dbReference type="FunFam" id="3.30.930.10:FF:000002">
    <property type="entry name" value="Threonine--tRNA ligase"/>
    <property type="match status" value="1"/>
</dbReference>
<dbReference type="GO" id="GO:0005737">
    <property type="term" value="C:cytoplasm"/>
    <property type="evidence" value="ECO:0007669"/>
    <property type="project" value="InterPro"/>
</dbReference>
<evidence type="ECO:0000256" key="6">
    <source>
        <dbReference type="ARBA" id="ARBA00022833"/>
    </source>
</evidence>
<evidence type="ECO:0000256" key="4">
    <source>
        <dbReference type="ARBA" id="ARBA00022723"/>
    </source>
</evidence>
<dbReference type="InterPro" id="IPR036621">
    <property type="entry name" value="Anticodon-bd_dom_sf"/>
</dbReference>
<dbReference type="InterPro" id="IPR002314">
    <property type="entry name" value="aa-tRNA-synt_IIb"/>
</dbReference>
<keyword evidence="6" id="KW-0862">Zinc</keyword>
<dbReference type="Pfam" id="PF03129">
    <property type="entry name" value="HGTP_anticodon"/>
    <property type="match status" value="1"/>
</dbReference>
<dbReference type="GO" id="GO:0006435">
    <property type="term" value="P:threonyl-tRNA aminoacylation"/>
    <property type="evidence" value="ECO:0007669"/>
    <property type="project" value="InterPro"/>
</dbReference>
<keyword evidence="3" id="KW-0436">Ligase</keyword>
<dbReference type="GO" id="GO:0005524">
    <property type="term" value="F:ATP binding"/>
    <property type="evidence" value="ECO:0007669"/>
    <property type="project" value="UniProtKB-KW"/>
</dbReference>
<evidence type="ECO:0000256" key="9">
    <source>
        <dbReference type="ARBA" id="ARBA00023146"/>
    </source>
</evidence>
<comment type="catalytic activity">
    <reaction evidence="11">
        <text>tRNA(Thr) + L-threonine + ATP = L-threonyl-tRNA(Thr) + AMP + diphosphate + H(+)</text>
        <dbReference type="Rhea" id="RHEA:24624"/>
        <dbReference type="Rhea" id="RHEA-COMP:9670"/>
        <dbReference type="Rhea" id="RHEA-COMP:9704"/>
        <dbReference type="ChEBI" id="CHEBI:15378"/>
        <dbReference type="ChEBI" id="CHEBI:30616"/>
        <dbReference type="ChEBI" id="CHEBI:33019"/>
        <dbReference type="ChEBI" id="CHEBI:57926"/>
        <dbReference type="ChEBI" id="CHEBI:78442"/>
        <dbReference type="ChEBI" id="CHEBI:78534"/>
        <dbReference type="ChEBI" id="CHEBI:456215"/>
        <dbReference type="EC" id="6.1.1.3"/>
    </reaction>
</comment>
<keyword evidence="9" id="KW-0030">Aminoacyl-tRNA synthetase</keyword>
<feature type="domain" description="Aminoacyl-transfer RNA synthetases class-II family profile" evidence="14">
    <location>
        <begin position="110"/>
        <end position="402"/>
    </location>
</feature>
<dbReference type="FunFam" id="3.40.50.800:FF:000001">
    <property type="entry name" value="Threonine--tRNA ligase"/>
    <property type="match status" value="1"/>
</dbReference>
<dbReference type="PROSITE" id="PS50862">
    <property type="entry name" value="AA_TRNA_LIGASE_II"/>
    <property type="match status" value="1"/>
</dbReference>
<keyword evidence="4" id="KW-0479">Metal-binding</keyword>
<dbReference type="InterPro" id="IPR002320">
    <property type="entry name" value="Thr-tRNA-ligase_IIa"/>
</dbReference>
<gene>
    <name evidence="15" type="ORF">Cvel_8549</name>
</gene>